<evidence type="ECO:0000313" key="2">
    <source>
        <dbReference type="EMBL" id="TFK24414.1"/>
    </source>
</evidence>
<gene>
    <name evidence="2" type="ORF">FA15DRAFT_669648</name>
</gene>
<keyword evidence="3" id="KW-1185">Reference proteome</keyword>
<reference evidence="2 3" key="1">
    <citation type="journal article" date="2019" name="Nat. Ecol. Evol.">
        <title>Megaphylogeny resolves global patterns of mushroom evolution.</title>
        <authorList>
            <person name="Varga T."/>
            <person name="Krizsan K."/>
            <person name="Foldi C."/>
            <person name="Dima B."/>
            <person name="Sanchez-Garcia M."/>
            <person name="Sanchez-Ramirez S."/>
            <person name="Szollosi G.J."/>
            <person name="Szarkandi J.G."/>
            <person name="Papp V."/>
            <person name="Albert L."/>
            <person name="Andreopoulos W."/>
            <person name="Angelini C."/>
            <person name="Antonin V."/>
            <person name="Barry K.W."/>
            <person name="Bougher N.L."/>
            <person name="Buchanan P."/>
            <person name="Buyck B."/>
            <person name="Bense V."/>
            <person name="Catcheside P."/>
            <person name="Chovatia M."/>
            <person name="Cooper J."/>
            <person name="Damon W."/>
            <person name="Desjardin D."/>
            <person name="Finy P."/>
            <person name="Geml J."/>
            <person name="Haridas S."/>
            <person name="Hughes K."/>
            <person name="Justo A."/>
            <person name="Karasinski D."/>
            <person name="Kautmanova I."/>
            <person name="Kiss B."/>
            <person name="Kocsube S."/>
            <person name="Kotiranta H."/>
            <person name="LaButti K.M."/>
            <person name="Lechner B.E."/>
            <person name="Liimatainen K."/>
            <person name="Lipzen A."/>
            <person name="Lukacs Z."/>
            <person name="Mihaltcheva S."/>
            <person name="Morgado L.N."/>
            <person name="Niskanen T."/>
            <person name="Noordeloos M.E."/>
            <person name="Ohm R.A."/>
            <person name="Ortiz-Santana B."/>
            <person name="Ovrebo C."/>
            <person name="Racz N."/>
            <person name="Riley R."/>
            <person name="Savchenko A."/>
            <person name="Shiryaev A."/>
            <person name="Soop K."/>
            <person name="Spirin V."/>
            <person name="Szebenyi C."/>
            <person name="Tomsovsky M."/>
            <person name="Tulloss R.E."/>
            <person name="Uehling J."/>
            <person name="Grigoriev I.V."/>
            <person name="Vagvolgyi C."/>
            <person name="Papp T."/>
            <person name="Martin F.M."/>
            <person name="Miettinen O."/>
            <person name="Hibbett D.S."/>
            <person name="Nagy L.G."/>
        </authorList>
    </citation>
    <scope>NUCLEOTIDE SEQUENCE [LARGE SCALE GENOMIC DNA]</scope>
    <source>
        <strain evidence="2 3">CBS 121175</strain>
    </source>
</reference>
<dbReference type="AlphaFoldDB" id="A0A5C3KVD1"/>
<dbReference type="EMBL" id="ML210201">
    <property type="protein sequence ID" value="TFK24414.1"/>
    <property type="molecule type" value="Genomic_DNA"/>
</dbReference>
<dbReference type="STRING" id="230819.A0A5C3KVD1"/>
<dbReference type="Proteomes" id="UP000307440">
    <property type="component" value="Unassembled WGS sequence"/>
</dbReference>
<protein>
    <submittedName>
        <fullName evidence="2">Uncharacterized protein</fullName>
    </submittedName>
</protein>
<accession>A0A5C3KVD1</accession>
<feature type="compositionally biased region" description="Polar residues" evidence="1">
    <location>
        <begin position="76"/>
        <end position="85"/>
    </location>
</feature>
<evidence type="ECO:0000313" key="3">
    <source>
        <dbReference type="Proteomes" id="UP000307440"/>
    </source>
</evidence>
<organism evidence="2 3">
    <name type="scientific">Coprinopsis marcescibilis</name>
    <name type="common">Agaric fungus</name>
    <name type="synonym">Psathyrella marcescibilis</name>
    <dbReference type="NCBI Taxonomy" id="230819"/>
    <lineage>
        <taxon>Eukaryota</taxon>
        <taxon>Fungi</taxon>
        <taxon>Dikarya</taxon>
        <taxon>Basidiomycota</taxon>
        <taxon>Agaricomycotina</taxon>
        <taxon>Agaricomycetes</taxon>
        <taxon>Agaricomycetidae</taxon>
        <taxon>Agaricales</taxon>
        <taxon>Agaricineae</taxon>
        <taxon>Psathyrellaceae</taxon>
        <taxon>Coprinopsis</taxon>
    </lineage>
</organism>
<proteinExistence type="predicted"/>
<feature type="region of interest" description="Disordered" evidence="1">
    <location>
        <begin position="62"/>
        <end position="85"/>
    </location>
</feature>
<evidence type="ECO:0000256" key="1">
    <source>
        <dbReference type="SAM" id="MobiDB-lite"/>
    </source>
</evidence>
<dbReference type="OrthoDB" id="9970124at2759"/>
<sequence length="85" mass="9715">MDEGRAMVLLFPAIIDMSPEERLAWRTEEGESGKRPCHIFYAERVIDVKDGLKKWKGLDEKSDLVEEDDEERFQNEAESSPGGNS</sequence>
<name>A0A5C3KVD1_COPMA</name>